<gene>
    <name evidence="1" type="ORF">N0V84_005491</name>
</gene>
<organism evidence="1 2">
    <name type="scientific">Fusarium piperis</name>
    <dbReference type="NCBI Taxonomy" id="1435070"/>
    <lineage>
        <taxon>Eukaryota</taxon>
        <taxon>Fungi</taxon>
        <taxon>Dikarya</taxon>
        <taxon>Ascomycota</taxon>
        <taxon>Pezizomycotina</taxon>
        <taxon>Sordariomycetes</taxon>
        <taxon>Hypocreomycetidae</taxon>
        <taxon>Hypocreales</taxon>
        <taxon>Nectriaceae</taxon>
        <taxon>Fusarium</taxon>
        <taxon>Fusarium solani species complex</taxon>
    </lineage>
</organism>
<dbReference type="AlphaFoldDB" id="A0A9W9BPG1"/>
<reference evidence="1" key="1">
    <citation type="submission" date="2022-10" db="EMBL/GenBank/DDBJ databases">
        <title>Tapping the CABI collections for fungal endophytes: first genome assemblies for Collariella, Neodidymelliopsis, Ascochyta clinopodiicola, Didymella pomorum, Didymosphaeria variabile, Neocosmospora piperis and Neocucurbitaria cava.</title>
        <authorList>
            <person name="Hill R."/>
        </authorList>
    </citation>
    <scope>NUCLEOTIDE SEQUENCE</scope>
    <source>
        <strain evidence="1">IMI 366586</strain>
    </source>
</reference>
<sequence length="120" mass="13275">MFAAALSDDVILDAVKQFDEPVRALSTEPAKWRYSQQTNPFSPSRLGVVPFTLLALRVNLTTLQSLRDAGTGISHHLETELGEFGLPKTWAEYHAVLREKDGELGQRYFEAELAGPCPSS</sequence>
<dbReference type="OrthoDB" id="10278072at2759"/>
<comment type="caution">
    <text evidence="1">The sequence shown here is derived from an EMBL/GenBank/DDBJ whole genome shotgun (WGS) entry which is preliminary data.</text>
</comment>
<accession>A0A9W9BPG1</accession>
<protein>
    <submittedName>
        <fullName evidence="1">Uncharacterized protein</fullName>
    </submittedName>
</protein>
<keyword evidence="2" id="KW-1185">Reference proteome</keyword>
<name>A0A9W9BPG1_9HYPO</name>
<dbReference type="Proteomes" id="UP001140502">
    <property type="component" value="Unassembled WGS sequence"/>
</dbReference>
<evidence type="ECO:0000313" key="2">
    <source>
        <dbReference type="Proteomes" id="UP001140502"/>
    </source>
</evidence>
<proteinExistence type="predicted"/>
<evidence type="ECO:0000313" key="1">
    <source>
        <dbReference type="EMBL" id="KAJ4321139.1"/>
    </source>
</evidence>
<dbReference type="EMBL" id="JAPEUR010000099">
    <property type="protein sequence ID" value="KAJ4321139.1"/>
    <property type="molecule type" value="Genomic_DNA"/>
</dbReference>